<accession>A0A640SQU1</accession>
<keyword evidence="3" id="KW-1185">Reference proteome</keyword>
<sequence length="200" mass="20994">MTGTGKFGAGAAAGADVPAGAELGVAASASGRRIRADGDFAAFRAVEGEADLLADAATEGEAEGEPDPSEDESTRSPSPPGDTTAAAEPSPSPPAPPPVDAGSSWNMLAGFQEWLVVRRGKGHDLTWPILVRHLAPGGWVHPLTQQADTAAVTALHRLLGEFFDAREQTDGLGRIFRDYQSWLTTQAWYQFETAEPDQIG</sequence>
<evidence type="ECO:0000313" key="2">
    <source>
        <dbReference type="EMBL" id="GFE13833.1"/>
    </source>
</evidence>
<dbReference type="AlphaFoldDB" id="A0A640SQU1"/>
<feature type="compositionally biased region" description="Pro residues" evidence="1">
    <location>
        <begin position="90"/>
        <end position="99"/>
    </location>
</feature>
<evidence type="ECO:0000313" key="3">
    <source>
        <dbReference type="Proteomes" id="UP000430079"/>
    </source>
</evidence>
<comment type="caution">
    <text evidence="2">The sequence shown here is derived from an EMBL/GenBank/DDBJ whole genome shotgun (WGS) entry which is preliminary data.</text>
</comment>
<dbReference type="Proteomes" id="UP000430079">
    <property type="component" value="Unassembled WGS sequence"/>
</dbReference>
<evidence type="ECO:0000256" key="1">
    <source>
        <dbReference type="SAM" id="MobiDB-lite"/>
    </source>
</evidence>
<feature type="region of interest" description="Disordered" evidence="1">
    <location>
        <begin position="51"/>
        <end position="104"/>
    </location>
</feature>
<dbReference type="EMBL" id="BLIO01000001">
    <property type="protein sequence ID" value="GFE13833.1"/>
    <property type="molecule type" value="Genomic_DNA"/>
</dbReference>
<name>A0A640SQU1_9ACTN</name>
<organism evidence="2 3">
    <name type="scientific">Streptomyces glebosus</name>
    <dbReference type="NCBI Taxonomy" id="249580"/>
    <lineage>
        <taxon>Bacteria</taxon>
        <taxon>Bacillati</taxon>
        <taxon>Actinomycetota</taxon>
        <taxon>Actinomycetes</taxon>
        <taxon>Kitasatosporales</taxon>
        <taxon>Streptomycetaceae</taxon>
        <taxon>Streptomyces</taxon>
    </lineage>
</organism>
<feature type="compositionally biased region" description="Acidic residues" evidence="1">
    <location>
        <begin position="51"/>
        <end position="71"/>
    </location>
</feature>
<gene>
    <name evidence="2" type="ORF">Sgleb_18800</name>
</gene>
<proteinExistence type="predicted"/>
<protein>
    <submittedName>
        <fullName evidence="2">Uncharacterized protein</fullName>
    </submittedName>
</protein>
<reference evidence="2 3" key="1">
    <citation type="submission" date="2019-12" db="EMBL/GenBank/DDBJ databases">
        <title>Whole genome shotgun sequence of Streptomyces hygroscopicus subsp. glebosus NBRC 13786.</title>
        <authorList>
            <person name="Ichikawa N."/>
            <person name="Kimura A."/>
            <person name="Kitahashi Y."/>
            <person name="Komaki H."/>
            <person name="Tamura T."/>
        </authorList>
    </citation>
    <scope>NUCLEOTIDE SEQUENCE [LARGE SCALE GENOMIC DNA]</scope>
    <source>
        <strain evidence="2 3">NBRC 13786</strain>
    </source>
</reference>